<dbReference type="PANTHER" id="PTHR47642:SF8">
    <property type="entry name" value="ATP-DEPENDENT DNA HELICASE"/>
    <property type="match status" value="1"/>
</dbReference>
<accession>A0A8R1WKW0</accession>
<feature type="region of interest" description="Disordered" evidence="5">
    <location>
        <begin position="124"/>
        <end position="143"/>
    </location>
</feature>
<evidence type="ECO:0000256" key="2">
    <source>
        <dbReference type="ARBA" id="ARBA00022771"/>
    </source>
</evidence>
<sequence>MNVDDLILRRKKQDADRARAYRKRKKDLDAMPSTNTVQSGEPVSENIVTSKLQYQRQLNAERCRRYRQKWKRLKSNANFNRGTSDSNTSTSRDTSTSRELIVNPEEFQNSSDHPQQFFNHESSLQAPENTTGNANNTTPAGARCRRYRRRLNARRTLAKENPSSIYTLYMRHNGAHNLFKNLFEDNPFGFACTVCDRLWFKNDLKSPPLSCSAILEQICPTVSLEDILVCATCKTSLTAGKIPNLAVYNGFKYPPKPNLPELDLVSERLISPRLPFMQIRRLRYVQGQYGIAGQVINVPVDVDNMVQTLPRNIEDDYCINVHIKKRLIHKSSYLRGLVKKGIVKDWLSYLVATPLYKHYGIKICQNFLGDLTDESENQIVVLDDIAEPIEIEDSLDAEQHTLLWSEDKYLQIAPGENKRPISLLFDSHAEELSFPAIYYGQFRKFKDDVNCKAYSVATSELRRSDRRGVTPRHLLYLAMKIMRLRVSENISIAFKPIGQGINITKDQILSSEYLNGCMDSNLAFLKSIPNSVQYWQSRKKDLFAMIRQLGKPTVFLTMSANEISWKWLLKTLHKLKYGTEITDLEIDQLHYKVKAELINEDAVTCAIYFNKLVNVIMKILQHKTVSPFGKHYVEHYFKRIEFQHRGSSHAHILLWLNEPPKDSFGADMNSTIQLIDDLISVSSTEASGNINLVTHHHTFACYKNNQNRRKCRFNAPFMPSRSTILLKPLAKSTDGERYAYDVYKKRYKTIHQNLENNNYDDIDDFYNKNNIKSDEDYHKILSAGILRPMVFVKRHPNEKWHNFFNPFIFHHLQSNMDIQYITDEYSCAAFVVEYVNESNRGTSNLQRELLNLLEENPNLDLVEITKHMSVNILNTIEMSSQEAAWFLLREPMSKSTLKVEFIPTMWPQERHRIRKTEKELERLSDNDTNIWKENCFEKYENRPAELEDISLIQFVAWYAVKSERNPSEPEITDENSNSEDEVAIEEGLAPEENINQESNKVYYRRKTPRIVRYRHYDMANQMLDYKREMVTLYIPFRNEERDILAEMRFNQIYEENEQLILARREEFESNLDIDKIIEAYRKLCHPDENEEDLEILPLIQHDANPFIEFYNNPDSGKITMESVNTLKRMADIDFNKPVEVEVTIINDEEIEFVSNWVTDYKIDNISNNFPIENNAVRTKSNYAHERNPFPREECISFDRNKDIAWTNKSLSKYINQHCELTNNIQLRDMVDSVSSNLIKMIKKLNQWYQQKIYEDYPKNITNSQYTNIKFYYFNLSYNAVTNIILPLSKTENFNESFIERTFEIAKANKIGTHLKQIEELYYEMLEWIKRINLSEFTLKQNNPSFSKSDFTNKQRAINTEIIMNQDTSNQHYRNSPVHYDAESKQNKNNQSKLLSSFNNYNAVHHDQHPFHTNNPQRSRSSNNNEATDPMYIQLLNEQRAKAEPQNFQTGSGHPTLTHSASSGNGDIITIWDTSDDSGEQQNKNVQPTISISFATSTSPGVSLITEGFCKVCLKNTRLKCFNCYGPYYCGTSCQAYDWQIHQKNCQSPRHS</sequence>
<feature type="region of interest" description="Disordered" evidence="5">
    <location>
        <begin position="74"/>
        <end position="98"/>
    </location>
</feature>
<dbReference type="PANTHER" id="PTHR47642">
    <property type="entry name" value="ATP-DEPENDENT DNA HELICASE"/>
    <property type="match status" value="1"/>
</dbReference>
<proteinExistence type="predicted"/>
<feature type="compositionally biased region" description="Low complexity" evidence="5">
    <location>
        <begin position="126"/>
        <end position="142"/>
    </location>
</feature>
<feature type="compositionally biased region" description="Polar residues" evidence="5">
    <location>
        <begin position="1445"/>
        <end position="1464"/>
    </location>
</feature>
<dbReference type="PROSITE" id="PS50865">
    <property type="entry name" value="ZF_MYND_2"/>
    <property type="match status" value="1"/>
</dbReference>
<dbReference type="InterPro" id="IPR051055">
    <property type="entry name" value="PIF1_helicase"/>
</dbReference>
<evidence type="ECO:0000256" key="4">
    <source>
        <dbReference type="PROSITE-ProRule" id="PRU00134"/>
    </source>
</evidence>
<dbReference type="Gene3D" id="6.10.140.2220">
    <property type="match status" value="1"/>
</dbReference>
<reference evidence="7" key="2">
    <citation type="submission" date="2022-06" db="UniProtKB">
        <authorList>
            <consortium name="EnsemblMetazoa"/>
        </authorList>
    </citation>
    <scope>IDENTIFICATION</scope>
    <source>
        <strain evidence="7">p50T (Dazao)</strain>
    </source>
</reference>
<feature type="compositionally biased region" description="Low complexity" evidence="5">
    <location>
        <begin position="83"/>
        <end position="98"/>
    </location>
</feature>
<feature type="region of interest" description="Disordered" evidence="5">
    <location>
        <begin position="1440"/>
        <end position="1483"/>
    </location>
</feature>
<dbReference type="SUPFAM" id="SSF144232">
    <property type="entry name" value="HIT/MYND zinc finger-like"/>
    <property type="match status" value="1"/>
</dbReference>
<dbReference type="PROSITE" id="PS01360">
    <property type="entry name" value="ZF_MYND_1"/>
    <property type="match status" value="1"/>
</dbReference>
<evidence type="ECO:0000256" key="1">
    <source>
        <dbReference type="ARBA" id="ARBA00022723"/>
    </source>
</evidence>
<reference evidence="8" key="1">
    <citation type="journal article" date="2008" name="Insect Biochem. Mol. Biol.">
        <title>The genome of a lepidopteran model insect, the silkworm Bombyx mori.</title>
        <authorList>
            <consortium name="International Silkworm Genome Consortium"/>
        </authorList>
    </citation>
    <scope>NUCLEOTIDE SEQUENCE [LARGE SCALE GENOMIC DNA]</scope>
    <source>
        <strain evidence="8">p50T</strain>
    </source>
</reference>
<dbReference type="InterPro" id="IPR046700">
    <property type="entry name" value="DUF6570"/>
</dbReference>
<keyword evidence="8" id="KW-1185">Reference proteome</keyword>
<feature type="region of interest" description="Disordered" evidence="5">
    <location>
        <begin position="1403"/>
        <end position="1425"/>
    </location>
</feature>
<keyword evidence="2 4" id="KW-0863">Zinc-finger</keyword>
<dbReference type="Pfam" id="PF20209">
    <property type="entry name" value="DUF6570"/>
    <property type="match status" value="1"/>
</dbReference>
<feature type="region of interest" description="Disordered" evidence="5">
    <location>
        <begin position="22"/>
        <end position="44"/>
    </location>
</feature>
<dbReference type="InterPro" id="IPR025476">
    <property type="entry name" value="Helitron_helicase-like"/>
</dbReference>
<evidence type="ECO:0000259" key="6">
    <source>
        <dbReference type="PROSITE" id="PS50865"/>
    </source>
</evidence>
<dbReference type="Pfam" id="PF01753">
    <property type="entry name" value="zf-MYND"/>
    <property type="match status" value="1"/>
</dbReference>
<evidence type="ECO:0000256" key="3">
    <source>
        <dbReference type="ARBA" id="ARBA00022833"/>
    </source>
</evidence>
<feature type="compositionally biased region" description="Polar residues" evidence="5">
    <location>
        <begin position="32"/>
        <end position="44"/>
    </location>
</feature>
<dbReference type="EnsemblMetazoa" id="XM_004932215.4">
    <property type="protein sequence ID" value="XP_004932272.2"/>
    <property type="gene ID" value="LOC119628351"/>
</dbReference>
<name>A0A8R1WKW0_BOMMO</name>
<dbReference type="InterPro" id="IPR002893">
    <property type="entry name" value="Znf_MYND"/>
</dbReference>
<keyword evidence="1" id="KW-0479">Metal-binding</keyword>
<dbReference type="GO" id="GO:0008270">
    <property type="term" value="F:zinc ion binding"/>
    <property type="evidence" value="ECO:0007669"/>
    <property type="project" value="UniProtKB-KW"/>
</dbReference>
<evidence type="ECO:0000256" key="5">
    <source>
        <dbReference type="SAM" id="MobiDB-lite"/>
    </source>
</evidence>
<protein>
    <recommendedName>
        <fullName evidence="6">MYND-type domain-containing protein</fullName>
    </recommendedName>
</protein>
<keyword evidence="3" id="KW-0862">Zinc</keyword>
<feature type="domain" description="MYND-type" evidence="6">
    <location>
        <begin position="1509"/>
        <end position="1545"/>
    </location>
</feature>
<organism evidence="7 8">
    <name type="scientific">Bombyx mori</name>
    <name type="common">Silk moth</name>
    <dbReference type="NCBI Taxonomy" id="7091"/>
    <lineage>
        <taxon>Eukaryota</taxon>
        <taxon>Metazoa</taxon>
        <taxon>Ecdysozoa</taxon>
        <taxon>Arthropoda</taxon>
        <taxon>Hexapoda</taxon>
        <taxon>Insecta</taxon>
        <taxon>Pterygota</taxon>
        <taxon>Neoptera</taxon>
        <taxon>Endopterygota</taxon>
        <taxon>Lepidoptera</taxon>
        <taxon>Glossata</taxon>
        <taxon>Ditrysia</taxon>
        <taxon>Bombycoidea</taxon>
        <taxon>Bombycidae</taxon>
        <taxon>Bombycinae</taxon>
        <taxon>Bombyx</taxon>
    </lineage>
</organism>
<dbReference type="Proteomes" id="UP000005204">
    <property type="component" value="Unassembled WGS sequence"/>
</dbReference>
<evidence type="ECO:0000313" key="8">
    <source>
        <dbReference type="Proteomes" id="UP000005204"/>
    </source>
</evidence>
<evidence type="ECO:0000313" key="7">
    <source>
        <dbReference type="EnsemblMetazoa" id="XP_004932272.2"/>
    </source>
</evidence>
<dbReference type="Pfam" id="PF14214">
    <property type="entry name" value="Helitron_like_N"/>
    <property type="match status" value="1"/>
</dbReference>